<dbReference type="SUPFAM" id="SSF81383">
    <property type="entry name" value="F-box domain"/>
    <property type="match status" value="1"/>
</dbReference>
<proteinExistence type="predicted"/>
<dbReference type="Proteomes" id="UP001390339">
    <property type="component" value="Unassembled WGS sequence"/>
</dbReference>
<organism evidence="1 2">
    <name type="scientific">Apiospora arundinis</name>
    <dbReference type="NCBI Taxonomy" id="335852"/>
    <lineage>
        <taxon>Eukaryota</taxon>
        <taxon>Fungi</taxon>
        <taxon>Dikarya</taxon>
        <taxon>Ascomycota</taxon>
        <taxon>Pezizomycotina</taxon>
        <taxon>Sordariomycetes</taxon>
        <taxon>Xylariomycetidae</taxon>
        <taxon>Amphisphaeriales</taxon>
        <taxon>Apiosporaceae</taxon>
        <taxon>Apiospora</taxon>
    </lineage>
</organism>
<evidence type="ECO:0000313" key="2">
    <source>
        <dbReference type="Proteomes" id="UP001390339"/>
    </source>
</evidence>
<dbReference type="InterPro" id="IPR036047">
    <property type="entry name" value="F-box-like_dom_sf"/>
</dbReference>
<keyword evidence="2" id="KW-1185">Reference proteome</keyword>
<dbReference type="EMBL" id="JAPCWZ010000009">
    <property type="protein sequence ID" value="KAK8850972.1"/>
    <property type="molecule type" value="Genomic_DNA"/>
</dbReference>
<reference evidence="1 2" key="1">
    <citation type="journal article" date="2024" name="IMA Fungus">
        <title>Apiospora arundinis, a panoply of carbohydrate-active enzymes and secondary metabolites.</title>
        <authorList>
            <person name="Sorensen T."/>
            <person name="Petersen C."/>
            <person name="Muurmann A.T."/>
            <person name="Christiansen J.V."/>
            <person name="Brundto M.L."/>
            <person name="Overgaard C.K."/>
            <person name="Boysen A.T."/>
            <person name="Wollenberg R.D."/>
            <person name="Larsen T.O."/>
            <person name="Sorensen J.L."/>
            <person name="Nielsen K.L."/>
            <person name="Sondergaard T.E."/>
        </authorList>
    </citation>
    <scope>NUCLEOTIDE SEQUENCE [LARGE SCALE GENOMIC DNA]</scope>
    <source>
        <strain evidence="1 2">AAU 773</strain>
    </source>
</reference>
<name>A0ABR2HPC6_9PEZI</name>
<accession>A0ABR2HPC6</accession>
<comment type="caution">
    <text evidence="1">The sequence shown here is derived from an EMBL/GenBank/DDBJ whole genome shotgun (WGS) entry which is preliminary data.</text>
</comment>
<sequence length="295" mass="33651">MSKVTRLPMEVMSMILTALGDIDLKTLIVARAVSTQFHDLIETIVFQTRHRQPTESGEMEFDPFLRTEFFSIVSDLDPTPRLNEDGNPSYREFRLFETLRDLPWSKTEASREPYLRAEASWRRLCVTVGGPPITNLACVHLSNSLGNGYPMPHAKCSSAVYSEVIMLSPWLTMGCLYDALIMSEDGFNYGREHRDLFLGQRVADFSHAEYLCRTRLTVDRRELSPMYVKDAESRSSAVLQIDVSLGDADSGMDGYVGWRDLWYPWPYGDDLGGFRRCEWQGPLPLPEPESEDDDL</sequence>
<evidence type="ECO:0008006" key="3">
    <source>
        <dbReference type="Google" id="ProtNLM"/>
    </source>
</evidence>
<evidence type="ECO:0000313" key="1">
    <source>
        <dbReference type="EMBL" id="KAK8850972.1"/>
    </source>
</evidence>
<protein>
    <recommendedName>
        <fullName evidence="3">F-box domain-containing protein</fullName>
    </recommendedName>
</protein>
<gene>
    <name evidence="1" type="ORF">PGQ11_013451</name>
</gene>